<evidence type="ECO:0000313" key="5">
    <source>
        <dbReference type="EMBL" id="KAJ8398669.1"/>
    </source>
</evidence>
<dbReference type="Gene3D" id="1.20.58.2190">
    <property type="match status" value="1"/>
</dbReference>
<sequence length="452" mass="48842">MDRFHFPLTCSRFFNQDEFGRSSSTGVCEQYRVSLAQRIEQGDSDLVCGDQELCEKMEEMLREGAARDVHTAPGLDPLAVMEASLHTLPAWAHARLGALAGAFEVLERAALNLYLCPWRKEYRVVKMFSGMFTHLVRPVLPEQQVEDLFALLGYLAKGDELELHGPPPSAHILLQLACAFFAARCECRLLLSAAATSGGGANAERHLVQERRRGHSLREALESLQRKTAAMQCRADEVELDLYTAEGEESNGEREVFTQSMSLSFGGGLSATGSSSTSNTLTGSSSTSNTLTRSSSTSNTLTRSSSTSNTLKHQPTATSSMGSNTSHALNEYPRAGSGILSESTPSGDDRMGMSHGQNQVGTAIDLTSIYQCLHCGKKQSGNGTDLHRPKIGRASATAANRDSHRDVYCAGHNNNCPEVVFPCSACGLKICRDCFFRQTAQCAGGRNASTPV</sequence>
<feature type="compositionally biased region" description="Low complexity" evidence="3">
    <location>
        <begin position="271"/>
        <end position="311"/>
    </location>
</feature>
<accession>A0AAD7WJU6</accession>
<dbReference type="AlphaFoldDB" id="A0AAD7WJU6"/>
<feature type="compositionally biased region" description="Polar residues" evidence="3">
    <location>
        <begin position="312"/>
        <end position="328"/>
    </location>
</feature>
<dbReference type="EMBL" id="JAINUG010000089">
    <property type="protein sequence ID" value="KAJ8398669.1"/>
    <property type="molecule type" value="Genomic_DNA"/>
</dbReference>
<feature type="domain" description="Spermatogenesis-associated protein 2 PUB-like" evidence="4">
    <location>
        <begin position="80"/>
        <end position="214"/>
    </location>
</feature>
<dbReference type="GO" id="GO:0005737">
    <property type="term" value="C:cytoplasm"/>
    <property type="evidence" value="ECO:0007669"/>
    <property type="project" value="TreeGrafter"/>
</dbReference>
<organism evidence="5 6">
    <name type="scientific">Aldrovandia affinis</name>
    <dbReference type="NCBI Taxonomy" id="143900"/>
    <lineage>
        <taxon>Eukaryota</taxon>
        <taxon>Metazoa</taxon>
        <taxon>Chordata</taxon>
        <taxon>Craniata</taxon>
        <taxon>Vertebrata</taxon>
        <taxon>Euteleostomi</taxon>
        <taxon>Actinopterygii</taxon>
        <taxon>Neopterygii</taxon>
        <taxon>Teleostei</taxon>
        <taxon>Notacanthiformes</taxon>
        <taxon>Halosauridae</taxon>
        <taxon>Aldrovandia</taxon>
    </lineage>
</organism>
<evidence type="ECO:0000256" key="1">
    <source>
        <dbReference type="ARBA" id="ARBA00038142"/>
    </source>
</evidence>
<gene>
    <name evidence="5" type="ORF">AAFF_G00421970</name>
</gene>
<evidence type="ECO:0000256" key="2">
    <source>
        <dbReference type="SAM" id="Coils"/>
    </source>
</evidence>
<dbReference type="PANTHER" id="PTHR15326:SF7">
    <property type="entry name" value="SPERMATOGENESIS-ASSOCIATED PROTEIN 2-LIKE PROTEIN"/>
    <property type="match status" value="1"/>
</dbReference>
<comment type="caution">
    <text evidence="5">The sequence shown here is derived from an EMBL/GenBank/DDBJ whole genome shotgun (WGS) entry which is preliminary data.</text>
</comment>
<reference evidence="5" key="1">
    <citation type="journal article" date="2023" name="Science">
        <title>Genome structures resolve the early diversification of teleost fishes.</title>
        <authorList>
            <person name="Parey E."/>
            <person name="Louis A."/>
            <person name="Montfort J."/>
            <person name="Bouchez O."/>
            <person name="Roques C."/>
            <person name="Iampietro C."/>
            <person name="Lluch J."/>
            <person name="Castinel A."/>
            <person name="Donnadieu C."/>
            <person name="Desvignes T."/>
            <person name="Floi Bucao C."/>
            <person name="Jouanno E."/>
            <person name="Wen M."/>
            <person name="Mejri S."/>
            <person name="Dirks R."/>
            <person name="Jansen H."/>
            <person name="Henkel C."/>
            <person name="Chen W.J."/>
            <person name="Zahm M."/>
            <person name="Cabau C."/>
            <person name="Klopp C."/>
            <person name="Thompson A.W."/>
            <person name="Robinson-Rechavi M."/>
            <person name="Braasch I."/>
            <person name="Lecointre G."/>
            <person name="Bobe J."/>
            <person name="Postlethwait J.H."/>
            <person name="Berthelot C."/>
            <person name="Roest Crollius H."/>
            <person name="Guiguen Y."/>
        </authorList>
    </citation>
    <scope>NUCLEOTIDE SEQUENCE</scope>
    <source>
        <strain evidence="5">NC1722</strain>
    </source>
</reference>
<name>A0AAD7WJU6_9TELE</name>
<comment type="similarity">
    <text evidence="1">Belongs to the SPATA2 family.</text>
</comment>
<dbReference type="Pfam" id="PF21388">
    <property type="entry name" value="SPATA2_PUB-like"/>
    <property type="match status" value="1"/>
</dbReference>
<evidence type="ECO:0000259" key="4">
    <source>
        <dbReference type="Pfam" id="PF21388"/>
    </source>
</evidence>
<keyword evidence="2" id="KW-0175">Coiled coil</keyword>
<evidence type="ECO:0000256" key="3">
    <source>
        <dbReference type="SAM" id="MobiDB-lite"/>
    </source>
</evidence>
<dbReference type="PANTHER" id="PTHR15326">
    <property type="entry name" value="SPERMATOGENESIS-ASSOCIATED PROTEIN 2/TAMOZHENNIC"/>
    <property type="match status" value="1"/>
</dbReference>
<protein>
    <recommendedName>
        <fullName evidence="4">Spermatogenesis-associated protein 2 PUB-like domain-containing protein</fullName>
    </recommendedName>
</protein>
<dbReference type="InterPro" id="IPR036339">
    <property type="entry name" value="PUB-like_dom_sf"/>
</dbReference>
<keyword evidence="6" id="KW-1185">Reference proteome</keyword>
<feature type="region of interest" description="Disordered" evidence="3">
    <location>
        <begin position="268"/>
        <end position="357"/>
    </location>
</feature>
<dbReference type="SUPFAM" id="SSF143503">
    <property type="entry name" value="PUG domain-like"/>
    <property type="match status" value="1"/>
</dbReference>
<dbReference type="Proteomes" id="UP001221898">
    <property type="component" value="Unassembled WGS sequence"/>
</dbReference>
<feature type="coiled-coil region" evidence="2">
    <location>
        <begin position="207"/>
        <end position="241"/>
    </location>
</feature>
<proteinExistence type="inferred from homology"/>
<evidence type="ECO:0000313" key="6">
    <source>
        <dbReference type="Proteomes" id="UP001221898"/>
    </source>
</evidence>
<dbReference type="InterPro" id="IPR048839">
    <property type="entry name" value="SPATA2_PUB-like"/>
</dbReference>